<name>A0A9P9BRF3_9PEZI</name>
<protein>
    <submittedName>
        <fullName evidence="1">Uncharacterized protein</fullName>
    </submittedName>
</protein>
<dbReference type="GeneID" id="70183065"/>
<sequence length="82" mass="8624">MCVLEACTSRSARADPRGPRSKMDWLGLTGQLRGLGINAAALGRTHFLQLLLARRMNAVCPRAGRPSAGHAPCQAAAAVRDG</sequence>
<dbReference type="AlphaFoldDB" id="A0A9P9BRF3"/>
<gene>
    <name evidence="1" type="ORF">B0I36DRAFT_320155</name>
</gene>
<organism evidence="1 2">
    <name type="scientific">Microdochium trichocladiopsis</name>
    <dbReference type="NCBI Taxonomy" id="1682393"/>
    <lineage>
        <taxon>Eukaryota</taxon>
        <taxon>Fungi</taxon>
        <taxon>Dikarya</taxon>
        <taxon>Ascomycota</taxon>
        <taxon>Pezizomycotina</taxon>
        <taxon>Sordariomycetes</taxon>
        <taxon>Xylariomycetidae</taxon>
        <taxon>Xylariales</taxon>
        <taxon>Microdochiaceae</taxon>
        <taxon>Microdochium</taxon>
    </lineage>
</organism>
<keyword evidence="2" id="KW-1185">Reference proteome</keyword>
<evidence type="ECO:0000313" key="2">
    <source>
        <dbReference type="Proteomes" id="UP000756346"/>
    </source>
</evidence>
<reference evidence="1" key="1">
    <citation type="journal article" date="2021" name="Nat. Commun.">
        <title>Genetic determinants of endophytism in the Arabidopsis root mycobiome.</title>
        <authorList>
            <person name="Mesny F."/>
            <person name="Miyauchi S."/>
            <person name="Thiergart T."/>
            <person name="Pickel B."/>
            <person name="Atanasova L."/>
            <person name="Karlsson M."/>
            <person name="Huettel B."/>
            <person name="Barry K.W."/>
            <person name="Haridas S."/>
            <person name="Chen C."/>
            <person name="Bauer D."/>
            <person name="Andreopoulos W."/>
            <person name="Pangilinan J."/>
            <person name="LaButti K."/>
            <person name="Riley R."/>
            <person name="Lipzen A."/>
            <person name="Clum A."/>
            <person name="Drula E."/>
            <person name="Henrissat B."/>
            <person name="Kohler A."/>
            <person name="Grigoriev I.V."/>
            <person name="Martin F.M."/>
            <person name="Hacquard S."/>
        </authorList>
    </citation>
    <scope>NUCLEOTIDE SEQUENCE</scope>
    <source>
        <strain evidence="1">MPI-CAGE-CH-0230</strain>
    </source>
</reference>
<comment type="caution">
    <text evidence="1">The sequence shown here is derived from an EMBL/GenBank/DDBJ whole genome shotgun (WGS) entry which is preliminary data.</text>
</comment>
<proteinExistence type="predicted"/>
<accession>A0A9P9BRF3</accession>
<dbReference type="RefSeq" id="XP_046013678.1">
    <property type="nucleotide sequence ID" value="XM_046153519.1"/>
</dbReference>
<dbReference type="Proteomes" id="UP000756346">
    <property type="component" value="Unassembled WGS sequence"/>
</dbReference>
<evidence type="ECO:0000313" key="1">
    <source>
        <dbReference type="EMBL" id="KAH7032846.1"/>
    </source>
</evidence>
<dbReference type="EMBL" id="JAGTJQ010000004">
    <property type="protein sequence ID" value="KAH7032846.1"/>
    <property type="molecule type" value="Genomic_DNA"/>
</dbReference>